<dbReference type="Proteomes" id="UP001153069">
    <property type="component" value="Unassembled WGS sequence"/>
</dbReference>
<comment type="caution">
    <text evidence="1">The sequence shown here is derived from an EMBL/GenBank/DDBJ whole genome shotgun (WGS) entry which is preliminary data.</text>
</comment>
<sequence>MSQEKRSLSEYSLEELEVEVKRRRLESGATATNSTNSNTLSIQTAREILSSYLLPSDERVSRGDSFQSDHAINLLRQHPSLVAESFGGQTVLSAFLRAGAYFYSFNHQGAVCHVEISQSSIQ</sequence>
<reference evidence="1" key="1">
    <citation type="submission" date="2020-06" db="EMBL/GenBank/DDBJ databases">
        <authorList>
            <consortium name="Plant Systems Biology data submission"/>
        </authorList>
    </citation>
    <scope>NUCLEOTIDE SEQUENCE</scope>
    <source>
        <strain evidence="1">D6</strain>
    </source>
</reference>
<keyword evidence="2" id="KW-1185">Reference proteome</keyword>
<dbReference type="AlphaFoldDB" id="A0A9N8F0Y0"/>
<gene>
    <name evidence="1" type="ORF">SEMRO_3796_G351110.1</name>
</gene>
<organism evidence="1 2">
    <name type="scientific">Seminavis robusta</name>
    <dbReference type="NCBI Taxonomy" id="568900"/>
    <lineage>
        <taxon>Eukaryota</taxon>
        <taxon>Sar</taxon>
        <taxon>Stramenopiles</taxon>
        <taxon>Ochrophyta</taxon>
        <taxon>Bacillariophyta</taxon>
        <taxon>Bacillariophyceae</taxon>
        <taxon>Bacillariophycidae</taxon>
        <taxon>Naviculales</taxon>
        <taxon>Naviculaceae</taxon>
        <taxon>Seminavis</taxon>
    </lineage>
</organism>
<name>A0A9N8F0Y0_9STRA</name>
<accession>A0A9N8F0Y0</accession>
<protein>
    <submittedName>
        <fullName evidence="1">Uncharacterized protein</fullName>
    </submittedName>
</protein>
<proteinExistence type="predicted"/>
<dbReference type="EMBL" id="CAICTM010003794">
    <property type="protein sequence ID" value="CAB9531652.1"/>
    <property type="molecule type" value="Genomic_DNA"/>
</dbReference>
<evidence type="ECO:0000313" key="2">
    <source>
        <dbReference type="Proteomes" id="UP001153069"/>
    </source>
</evidence>
<evidence type="ECO:0000313" key="1">
    <source>
        <dbReference type="EMBL" id="CAB9531652.1"/>
    </source>
</evidence>